<dbReference type="eggNOG" id="COG2816">
    <property type="taxonomic scope" value="Bacteria"/>
</dbReference>
<dbReference type="PROSITE" id="PS00893">
    <property type="entry name" value="NUDIX_BOX"/>
    <property type="match status" value="1"/>
</dbReference>
<evidence type="ECO:0000259" key="7">
    <source>
        <dbReference type="PROSITE" id="PS51462"/>
    </source>
</evidence>
<dbReference type="NCBIfam" id="NF001299">
    <property type="entry name" value="PRK00241.1"/>
    <property type="match status" value="1"/>
</dbReference>
<dbReference type="InterPro" id="IPR015376">
    <property type="entry name" value="Znr_NADH_PPase"/>
</dbReference>
<dbReference type="SUPFAM" id="SSF55811">
    <property type="entry name" value="Nudix"/>
    <property type="match status" value="2"/>
</dbReference>
<dbReference type="Gene3D" id="3.90.79.10">
    <property type="entry name" value="Nucleoside Triphosphate Pyrophosphohydrolase"/>
    <property type="match status" value="1"/>
</dbReference>
<dbReference type="PROSITE" id="PS51462">
    <property type="entry name" value="NUDIX"/>
    <property type="match status" value="1"/>
</dbReference>
<protein>
    <recommendedName>
        <fullName evidence="2">NAD(+) diphosphatase</fullName>
        <ecNumber evidence="2">3.6.1.22</ecNumber>
    </recommendedName>
</protein>
<dbReference type="InterPro" id="IPR015797">
    <property type="entry name" value="NUDIX_hydrolase-like_dom_sf"/>
</dbReference>
<dbReference type="OrthoDB" id="9791656at2"/>
<evidence type="ECO:0000256" key="6">
    <source>
        <dbReference type="ARBA" id="ARBA00023027"/>
    </source>
</evidence>
<reference evidence="8 9" key="1">
    <citation type="journal article" date="2008" name="J. Bacteriol.">
        <title>Insights into plant cell wall degradation from the genome sequence of the soil bacterium Cellvibrio japonicus.</title>
        <authorList>
            <person name="Deboy R.T."/>
            <person name="Mongodin E.F."/>
            <person name="Fouts D.E."/>
            <person name="Tailford L.E."/>
            <person name="Khouri H."/>
            <person name="Emerson J.B."/>
            <person name="Mohamoud Y."/>
            <person name="Watkins K."/>
            <person name="Henrissat B."/>
            <person name="Gilbert H.J."/>
            <person name="Nelson K.E."/>
        </authorList>
    </citation>
    <scope>NUCLEOTIDE SEQUENCE [LARGE SCALE GENOMIC DNA]</scope>
    <source>
        <strain evidence="8 9">Ueda107</strain>
    </source>
</reference>
<evidence type="ECO:0000256" key="3">
    <source>
        <dbReference type="ARBA" id="ARBA00022723"/>
    </source>
</evidence>
<dbReference type="InterPro" id="IPR049734">
    <property type="entry name" value="NudC-like_C"/>
</dbReference>
<evidence type="ECO:0000256" key="5">
    <source>
        <dbReference type="ARBA" id="ARBA00022842"/>
    </source>
</evidence>
<dbReference type="PANTHER" id="PTHR11383">
    <property type="entry name" value="NUCLEOSIDE DIPHOSPHATE-LINKED MOIETY X MOTIF 13"/>
    <property type="match status" value="1"/>
</dbReference>
<dbReference type="EC" id="3.6.1.22" evidence="2"/>
<evidence type="ECO:0000313" key="8">
    <source>
        <dbReference type="EMBL" id="ACE85881.1"/>
    </source>
</evidence>
<dbReference type="CDD" id="cd03429">
    <property type="entry name" value="NUDIX_NADH_pyrophosphatase_Nudt13"/>
    <property type="match status" value="1"/>
</dbReference>
<sequence>MEPIALASFEFSLSKNLPGKSLARNYFVVSDVRGKVDQLLCDTDGTLCILTSAGLECLKAQVQHPASHEQYLGHNSQQTFWVVAMPASTLRGNYQWLGLRAQLGQVDATLFSLAGRALQICQWYFDHAYCGRCGQPTKTDQVDSARVCLACQLRFYPRISPCMIVLVVRDQELLLAHHVRASRPVYTTLAGFVEAGERVEDTVHREVYEEVGVRLGQLEYITSQSWPFPGQLMLGFIAEYASGDIQIDGEEILDANWFRYDQLPQVPPKATVAGQLIDLYVQRCLVKQLPGKK</sequence>
<comment type="cofactor">
    <cofactor evidence="1">
        <name>Mg(2+)</name>
        <dbReference type="ChEBI" id="CHEBI:18420"/>
    </cofactor>
</comment>
<name>B3PHP5_CELJU</name>
<keyword evidence="9" id="KW-1185">Reference proteome</keyword>
<dbReference type="InterPro" id="IPR020084">
    <property type="entry name" value="NUDIX_hydrolase_CS"/>
</dbReference>
<proteinExistence type="predicted"/>
<organism evidence="8 9">
    <name type="scientific">Cellvibrio japonicus (strain Ueda107)</name>
    <name type="common">Pseudomonas fluorescens subsp. cellulosa</name>
    <dbReference type="NCBI Taxonomy" id="498211"/>
    <lineage>
        <taxon>Bacteria</taxon>
        <taxon>Pseudomonadati</taxon>
        <taxon>Pseudomonadota</taxon>
        <taxon>Gammaproteobacteria</taxon>
        <taxon>Cellvibrionales</taxon>
        <taxon>Cellvibrionaceae</taxon>
        <taxon>Cellvibrio</taxon>
    </lineage>
</organism>
<keyword evidence="6" id="KW-0520">NAD</keyword>
<keyword evidence="4 8" id="KW-0378">Hydrolase</keyword>
<keyword evidence="3" id="KW-0479">Metal-binding</keyword>
<evidence type="ECO:0000256" key="1">
    <source>
        <dbReference type="ARBA" id="ARBA00001946"/>
    </source>
</evidence>
<dbReference type="HOGENOM" id="CLU_037162_0_1_6"/>
<dbReference type="Gene3D" id="3.90.79.20">
    <property type="match status" value="1"/>
</dbReference>
<dbReference type="Pfam" id="PF09297">
    <property type="entry name" value="Zn_ribbon_NUD"/>
    <property type="match status" value="1"/>
</dbReference>
<evidence type="ECO:0000256" key="4">
    <source>
        <dbReference type="ARBA" id="ARBA00022801"/>
    </source>
</evidence>
<dbReference type="EMBL" id="CP000934">
    <property type="protein sequence ID" value="ACE85881.1"/>
    <property type="molecule type" value="Genomic_DNA"/>
</dbReference>
<dbReference type="PANTHER" id="PTHR11383:SF3">
    <property type="entry name" value="NAD(P)H PYROPHOSPHATASE NUDT13, MITOCHONDRIAL"/>
    <property type="match status" value="1"/>
</dbReference>
<gene>
    <name evidence="8" type="ordered locus">CJA_2046</name>
</gene>
<evidence type="ECO:0000256" key="2">
    <source>
        <dbReference type="ARBA" id="ARBA00012381"/>
    </source>
</evidence>
<dbReference type="STRING" id="498211.CJA_2046"/>
<keyword evidence="5" id="KW-0460">Magnesium</keyword>
<evidence type="ECO:0000313" key="9">
    <source>
        <dbReference type="Proteomes" id="UP000001036"/>
    </source>
</evidence>
<dbReference type="Proteomes" id="UP000001036">
    <property type="component" value="Chromosome"/>
</dbReference>
<dbReference type="Pfam" id="PF00293">
    <property type="entry name" value="NUDIX"/>
    <property type="match status" value="1"/>
</dbReference>
<dbReference type="Pfam" id="PF09296">
    <property type="entry name" value="NUDIX-like"/>
    <property type="match status" value="1"/>
</dbReference>
<accession>B3PHP5</accession>
<dbReference type="GO" id="GO:0046872">
    <property type="term" value="F:metal ion binding"/>
    <property type="evidence" value="ECO:0007669"/>
    <property type="project" value="UniProtKB-KW"/>
</dbReference>
<dbReference type="InterPro" id="IPR000086">
    <property type="entry name" value="NUDIX_hydrolase_dom"/>
</dbReference>
<dbReference type="AlphaFoldDB" id="B3PHP5"/>
<feature type="domain" description="Nudix hydrolase" evidence="7">
    <location>
        <begin position="157"/>
        <end position="281"/>
    </location>
</feature>
<dbReference type="KEGG" id="cja:CJA_2046"/>
<dbReference type="InterPro" id="IPR015375">
    <property type="entry name" value="NADH_PPase-like_N"/>
</dbReference>
<dbReference type="GO" id="GO:0016787">
    <property type="term" value="F:hydrolase activity"/>
    <property type="evidence" value="ECO:0007669"/>
    <property type="project" value="UniProtKB-KW"/>
</dbReference>